<dbReference type="AlphaFoldDB" id="A0A098SBA4"/>
<evidence type="ECO:0000256" key="2">
    <source>
        <dbReference type="ARBA" id="ARBA00022490"/>
    </source>
</evidence>
<dbReference type="EMBL" id="JPOS01000008">
    <property type="protein sequence ID" value="KGE89446.1"/>
    <property type="molecule type" value="Genomic_DNA"/>
</dbReference>
<feature type="transmembrane region" description="Helical" evidence="7">
    <location>
        <begin position="12"/>
        <end position="32"/>
    </location>
</feature>
<reference evidence="8 9" key="1">
    <citation type="journal article" date="2014" name="Int. J. Syst. Evol. Microbiol.">
        <title>Phaeodactylibacter xiamenensis gen. nov., sp. nov., a member of the family Saprospiraceae isolated from the marine alga Phaeodactylum tricornutum.</title>
        <authorList>
            <person name="Chen Z.Jr."/>
            <person name="Lei X."/>
            <person name="Lai Q."/>
            <person name="Li Y."/>
            <person name="Zhang B."/>
            <person name="Zhang J."/>
            <person name="Zhang H."/>
            <person name="Yang L."/>
            <person name="Zheng W."/>
            <person name="Tian Y."/>
            <person name="Yu Z."/>
            <person name="Xu H.Jr."/>
            <person name="Zheng T."/>
        </authorList>
    </citation>
    <scope>NUCLEOTIDE SEQUENCE [LARGE SCALE GENOMIC DNA]</scope>
    <source>
        <strain evidence="8 9">KD52</strain>
    </source>
</reference>
<feature type="transmembrane region" description="Helical" evidence="7">
    <location>
        <begin position="369"/>
        <end position="389"/>
    </location>
</feature>
<evidence type="ECO:0000256" key="4">
    <source>
        <dbReference type="ARBA" id="ARBA00022803"/>
    </source>
</evidence>
<evidence type="ECO:0000313" key="9">
    <source>
        <dbReference type="Proteomes" id="UP000029736"/>
    </source>
</evidence>
<keyword evidence="9" id="KW-1185">Reference proteome</keyword>
<dbReference type="STRING" id="1524460.IX84_02680"/>
<dbReference type="Proteomes" id="UP000029736">
    <property type="component" value="Unassembled WGS sequence"/>
</dbReference>
<dbReference type="SUPFAM" id="SSF48452">
    <property type="entry name" value="TPR-like"/>
    <property type="match status" value="2"/>
</dbReference>
<keyword evidence="2" id="KW-0963">Cytoplasm</keyword>
<dbReference type="OrthoDB" id="1523128at2"/>
<dbReference type="InterPro" id="IPR011990">
    <property type="entry name" value="TPR-like_helical_dom_sf"/>
</dbReference>
<name>A0A098SBA4_9BACT</name>
<organism evidence="8 9">
    <name type="scientific">Phaeodactylibacter xiamenensis</name>
    <dbReference type="NCBI Taxonomy" id="1524460"/>
    <lineage>
        <taxon>Bacteria</taxon>
        <taxon>Pseudomonadati</taxon>
        <taxon>Bacteroidota</taxon>
        <taxon>Saprospiria</taxon>
        <taxon>Saprospirales</taxon>
        <taxon>Haliscomenobacteraceae</taxon>
        <taxon>Phaeodactylibacter</taxon>
    </lineage>
</organism>
<gene>
    <name evidence="8" type="ORF">IX84_02680</name>
</gene>
<evidence type="ECO:0000256" key="5">
    <source>
        <dbReference type="ARBA" id="ARBA00038253"/>
    </source>
</evidence>
<evidence type="ECO:0000256" key="7">
    <source>
        <dbReference type="SAM" id="Phobius"/>
    </source>
</evidence>
<dbReference type="InterPro" id="IPR016032">
    <property type="entry name" value="Sig_transdc_resp-reg_C-effctor"/>
</dbReference>
<sequence length="563" mass="65092">MHKRTRTNFTVFRITILSLLLFNSCYIELFAWSNIGYAHPEQDTTPYYQEVSELIALSDSLALLSPMKALEYGVKAIYLAEQAPIDTNNLVKALNQGGVAAFYAGYIGEATNYFTRELGLLDLNKPSEQLANIYNNLGGVYQYGKNEMDSAILYNKRAIEVIQKLAQTDTSKTYYLHLSHAYSNVGTIYLDHNDYYNAEYHFDLCLQLPLDTSVYQRGLIISQLGLARVYLNTNHKERAFQIIEASEQYCQKWRDFTLISAVDYIKGQWHEQAGNTANAIQYYQKALHQVKTENTHTSINEIARALSELYQKEGQEKEALRYLQMALSAEEKIDKQRSSQDLTKMEMQLQLKKWKKEIEQEVQNKQKQYLRLITFIGSLALFSTTLLLLGQKQKRRSRLLYLESQIQQEQMSLEKEKLLQSVEEIEQQLAVQLIERMARNELIEATIQKLLQLYRMPKLSSRFPLQELANSLRDVQDYSIWEEFELLYSKSHSDFFQNLNGIEGLTSNDRRLCILLHMNMTSKEISALTGQSVKAVEVARTRLRKKLGLTNTNVGLTEFLAKL</sequence>
<comment type="subcellular location">
    <subcellularLocation>
        <location evidence="1">Cytoplasm</location>
    </subcellularLocation>
</comment>
<dbReference type="PANTHER" id="PTHR46630:SF1">
    <property type="entry name" value="TETRATRICOPEPTIDE REPEAT PROTEIN 29"/>
    <property type="match status" value="1"/>
</dbReference>
<evidence type="ECO:0000313" key="8">
    <source>
        <dbReference type="EMBL" id="KGE89446.1"/>
    </source>
</evidence>
<dbReference type="GO" id="GO:0005737">
    <property type="term" value="C:cytoplasm"/>
    <property type="evidence" value="ECO:0007669"/>
    <property type="project" value="UniProtKB-SubCell"/>
</dbReference>
<dbReference type="RefSeq" id="WP_044216313.1">
    <property type="nucleotide sequence ID" value="NZ_JBKAGJ010000072.1"/>
</dbReference>
<comment type="similarity">
    <text evidence="5">Belongs to the Rap family.</text>
</comment>
<dbReference type="GO" id="GO:0006355">
    <property type="term" value="P:regulation of DNA-templated transcription"/>
    <property type="evidence" value="ECO:0007669"/>
    <property type="project" value="InterPro"/>
</dbReference>
<feature type="coiled-coil region" evidence="6">
    <location>
        <begin position="408"/>
        <end position="435"/>
    </location>
</feature>
<dbReference type="GO" id="GO:0003677">
    <property type="term" value="F:DNA binding"/>
    <property type="evidence" value="ECO:0007669"/>
    <property type="project" value="InterPro"/>
</dbReference>
<evidence type="ECO:0000256" key="6">
    <source>
        <dbReference type="SAM" id="Coils"/>
    </source>
</evidence>
<dbReference type="SUPFAM" id="SSF46894">
    <property type="entry name" value="C-terminal effector domain of the bipartite response regulators"/>
    <property type="match status" value="1"/>
</dbReference>
<keyword evidence="7" id="KW-0472">Membrane</keyword>
<evidence type="ECO:0000256" key="3">
    <source>
        <dbReference type="ARBA" id="ARBA00022737"/>
    </source>
</evidence>
<keyword evidence="3" id="KW-0677">Repeat</keyword>
<keyword evidence="6" id="KW-0175">Coiled coil</keyword>
<proteinExistence type="inferred from homology"/>
<keyword evidence="7" id="KW-0812">Transmembrane</keyword>
<dbReference type="InterPro" id="IPR051476">
    <property type="entry name" value="Bac_ResReg_Asp_Phosphatase"/>
</dbReference>
<dbReference type="Gene3D" id="1.25.40.10">
    <property type="entry name" value="Tetratricopeptide repeat domain"/>
    <property type="match status" value="2"/>
</dbReference>
<keyword evidence="4" id="KW-0802">TPR repeat</keyword>
<comment type="caution">
    <text evidence="8">The sequence shown here is derived from an EMBL/GenBank/DDBJ whole genome shotgun (WGS) entry which is preliminary data.</text>
</comment>
<dbReference type="PANTHER" id="PTHR46630">
    <property type="entry name" value="TETRATRICOPEPTIDE REPEAT PROTEIN 29"/>
    <property type="match status" value="1"/>
</dbReference>
<evidence type="ECO:0000256" key="1">
    <source>
        <dbReference type="ARBA" id="ARBA00004496"/>
    </source>
</evidence>
<protein>
    <submittedName>
        <fullName evidence="8">Uncharacterized protein</fullName>
    </submittedName>
</protein>
<accession>A0A098SBA4</accession>
<keyword evidence="7" id="KW-1133">Transmembrane helix</keyword>